<feature type="region of interest" description="Disordered" evidence="8">
    <location>
        <begin position="677"/>
        <end position="696"/>
    </location>
</feature>
<comment type="subcellular location">
    <subcellularLocation>
        <location evidence="1">Golgi apparatus membrane</location>
        <topology evidence="1">Peripheral membrane protein</topology>
    </subcellularLocation>
</comment>
<evidence type="ECO:0000256" key="4">
    <source>
        <dbReference type="ARBA" id="ARBA00022448"/>
    </source>
</evidence>
<dbReference type="PANTHER" id="PTHR31658:SF0">
    <property type="entry name" value="CONSERVED OLIGOMERIC GOLGI COMPLEX SUBUNIT 1"/>
    <property type="match status" value="1"/>
</dbReference>
<evidence type="ECO:0000256" key="1">
    <source>
        <dbReference type="ARBA" id="ARBA00004395"/>
    </source>
</evidence>
<organism evidence="9 10">
    <name type="scientific">Wallemia ichthyophaga</name>
    <dbReference type="NCBI Taxonomy" id="245174"/>
    <lineage>
        <taxon>Eukaryota</taxon>
        <taxon>Fungi</taxon>
        <taxon>Dikarya</taxon>
        <taxon>Basidiomycota</taxon>
        <taxon>Wallemiomycotina</taxon>
        <taxon>Wallemiomycetes</taxon>
        <taxon>Wallemiales</taxon>
        <taxon>Wallemiaceae</taxon>
        <taxon>Wallemia</taxon>
    </lineage>
</organism>
<evidence type="ECO:0000256" key="3">
    <source>
        <dbReference type="ARBA" id="ARBA00020978"/>
    </source>
</evidence>
<evidence type="ECO:0000256" key="2">
    <source>
        <dbReference type="ARBA" id="ARBA00006653"/>
    </source>
</evidence>
<evidence type="ECO:0000256" key="5">
    <source>
        <dbReference type="ARBA" id="ARBA00022927"/>
    </source>
</evidence>
<dbReference type="Proteomes" id="UP000310689">
    <property type="component" value="Unassembled WGS sequence"/>
</dbReference>
<gene>
    <name evidence="9" type="ORF">E3P86_02828</name>
</gene>
<dbReference type="GO" id="GO:0017119">
    <property type="term" value="C:Golgi transport complex"/>
    <property type="evidence" value="ECO:0007669"/>
    <property type="project" value="InterPro"/>
</dbReference>
<keyword evidence="6" id="KW-0333">Golgi apparatus</keyword>
<keyword evidence="5" id="KW-0653">Protein transport</keyword>
<evidence type="ECO:0000313" key="10">
    <source>
        <dbReference type="Proteomes" id="UP000310689"/>
    </source>
</evidence>
<reference evidence="9 10" key="1">
    <citation type="submission" date="2019-03" db="EMBL/GenBank/DDBJ databases">
        <title>Sequencing 23 genomes of Wallemia ichthyophaga.</title>
        <authorList>
            <person name="Gostincar C."/>
        </authorList>
    </citation>
    <scope>NUCLEOTIDE SEQUENCE [LARGE SCALE GENOMIC DNA]</scope>
    <source>
        <strain evidence="9 10">EXF-6200</strain>
    </source>
</reference>
<protein>
    <recommendedName>
        <fullName evidence="3">Conserved oligomeric Golgi complex subunit 1</fullName>
    </recommendedName>
</protein>
<comment type="caution">
    <text evidence="9">The sequence shown here is derived from an EMBL/GenBank/DDBJ whole genome shotgun (WGS) entry which is preliminary data.</text>
</comment>
<evidence type="ECO:0000256" key="6">
    <source>
        <dbReference type="ARBA" id="ARBA00023034"/>
    </source>
</evidence>
<dbReference type="InterPro" id="IPR033370">
    <property type="entry name" value="COG1"/>
</dbReference>
<evidence type="ECO:0000256" key="7">
    <source>
        <dbReference type="ARBA" id="ARBA00023136"/>
    </source>
</evidence>
<evidence type="ECO:0000256" key="8">
    <source>
        <dbReference type="SAM" id="MobiDB-lite"/>
    </source>
</evidence>
<dbReference type="PANTHER" id="PTHR31658">
    <property type="entry name" value="CONSERVED OLIGOMERIC GOLGI COMPLEX SUBUNIT 1"/>
    <property type="match status" value="1"/>
</dbReference>
<evidence type="ECO:0000313" key="9">
    <source>
        <dbReference type="EMBL" id="TIB34348.1"/>
    </source>
</evidence>
<keyword evidence="4" id="KW-0813">Transport</keyword>
<dbReference type="GO" id="GO:0015031">
    <property type="term" value="P:protein transport"/>
    <property type="evidence" value="ECO:0007669"/>
    <property type="project" value="UniProtKB-KW"/>
</dbReference>
<dbReference type="GO" id="GO:0000139">
    <property type="term" value="C:Golgi membrane"/>
    <property type="evidence" value="ECO:0007669"/>
    <property type="project" value="UniProtKB-SubCell"/>
</dbReference>
<name>A0A4T0IW95_WALIC</name>
<comment type="similarity">
    <text evidence="2">Belongs to the COG1 family.</text>
</comment>
<sequence length="726" mass="81422">MSEWGVIDQEIDKRGLIVQAILGDRCKHVLGVSKSLVELDRGLHRAQRVIDSIRSVDCSVRPRTPPPSTSIDPIPALVKLVHDSTENIWRFMENDQHLHSAWLYSLARITHIQLSTNYPETLNQLVILKSQYESTVQLKQQIVLKGVISLIKQTISYQDALRTLTGLILLDSPTYNQSLDRLLQQRSVALNHIQNNLSPVTVISQSLQLINESHDLVYKLYIEEGLSNFIHQCSENTADITTKSLIDQLSGSEIITHRIPNQLLNYTPYFAPLEKLSTEFITGSLSKWTDFSLGSLRTVLDPHSGLLSTVKSIPDLCPLRAIVEITNIPTVKDFFVGLLEERCQILWIDLHSNFLETTLTKINKAINTVTHIPNSKNDPITNLLSPLPNDINIATFTTKRISIVSDILQVISNQAATIHHQVVDFVVAPDTTLQSEGLLGVYREHAKAMLDGFVERLTNTFDTLVSNEHQTQRKRQLMVLRQLLDSLSEEEGIAKNITLSDTLQVNYDNLIHKVTKKWAADVVDEHLKADTFEWTECELDGDESRWETLHVGEEDTKMFKIPKGPSSELFELLYTIAHDVSNISLHVRDKRSILYQVLSNLSQRTSTIFNQQEHDGRANTRKAFDVAFLAVLCGYSGVEVDVRVEEEARAAMMDAATNSLKKFQLMLGALIDAPEKPSLDSSGGASGVGSKPNPLLRLGPPEMKVDLNSMIVPTVDLKPRINLLAL</sequence>
<proteinExistence type="inferred from homology"/>
<dbReference type="GO" id="GO:0006891">
    <property type="term" value="P:intra-Golgi vesicle-mediated transport"/>
    <property type="evidence" value="ECO:0007669"/>
    <property type="project" value="InterPro"/>
</dbReference>
<dbReference type="EMBL" id="SPOI01000165">
    <property type="protein sequence ID" value="TIB34348.1"/>
    <property type="molecule type" value="Genomic_DNA"/>
</dbReference>
<dbReference type="AlphaFoldDB" id="A0A4T0IW95"/>
<accession>A0A4T0IW95</accession>
<keyword evidence="7" id="KW-0472">Membrane</keyword>